<name>A0A8S5LKG5_9CAUD</name>
<proteinExistence type="predicted"/>
<organism evidence="1">
    <name type="scientific">Podoviridae sp. ctvSF8</name>
    <dbReference type="NCBI Taxonomy" id="2827621"/>
    <lineage>
        <taxon>Viruses</taxon>
        <taxon>Duplodnaviria</taxon>
        <taxon>Heunggongvirae</taxon>
        <taxon>Uroviricota</taxon>
        <taxon>Caudoviricetes</taxon>
    </lineage>
</organism>
<reference evidence="1" key="1">
    <citation type="journal article" date="2021" name="Proc. Natl. Acad. Sci. U.S.A.">
        <title>A Catalog of Tens of Thousands of Viruses from Human Metagenomes Reveals Hidden Associations with Chronic Diseases.</title>
        <authorList>
            <person name="Tisza M.J."/>
            <person name="Buck C.B."/>
        </authorList>
    </citation>
    <scope>NUCLEOTIDE SEQUENCE</scope>
    <source>
        <strain evidence="1">CtvSF8</strain>
    </source>
</reference>
<evidence type="ECO:0000313" key="1">
    <source>
        <dbReference type="EMBL" id="DAD70581.1"/>
    </source>
</evidence>
<sequence>MGLLMGLGLAFGALGAGFSMFQGWNRSQQEQAEIRARQEEERRMREAQIAEQRAAAEREINYAKSVFKIEQEDAFRKADDIWHQGERIDMRADLDETLTGRAFNLAIKQSNAQDESLLHQEQRGKQNFQNTQGAFKAALGTSGVRAGANSSEGLLSQNEENFNQDLALMKKQRETQKEISLMSAFSNLKGGMFRIDEERDAANKAFRDSKQLRDDYSEGGRAVNLFNQKIANRRADLQGSINLQNLGGEFKQQAMQRAYDRAAYSFLDGLTDLFGGFGSGFNFGSNIAGFAKNWGGGSFGGRAGNFGSTAAALANYKRDFSDYKRKYRAPYMNMF</sequence>
<protein>
    <recommendedName>
        <fullName evidence="2">Internal virion protein</fullName>
    </recommendedName>
</protein>
<accession>A0A8S5LKG5</accession>
<evidence type="ECO:0008006" key="2">
    <source>
        <dbReference type="Google" id="ProtNLM"/>
    </source>
</evidence>
<dbReference type="EMBL" id="BK015868">
    <property type="protein sequence ID" value="DAD70581.1"/>
    <property type="molecule type" value="Genomic_DNA"/>
</dbReference>